<dbReference type="AlphaFoldDB" id="A0A438JAD6"/>
<reference evidence="2 3" key="1">
    <citation type="journal article" date="2018" name="PLoS Genet.">
        <title>Population sequencing reveals clonal diversity and ancestral inbreeding in the grapevine cultivar Chardonnay.</title>
        <authorList>
            <person name="Roach M.J."/>
            <person name="Johnson D.L."/>
            <person name="Bohlmann J."/>
            <person name="van Vuuren H.J."/>
            <person name="Jones S.J."/>
            <person name="Pretorius I.S."/>
            <person name="Schmidt S.A."/>
            <person name="Borneman A.R."/>
        </authorList>
    </citation>
    <scope>NUCLEOTIDE SEQUENCE [LARGE SCALE GENOMIC DNA]</scope>
    <source>
        <strain evidence="3">cv. Chardonnay</strain>
        <tissue evidence="2">Leaf</tissue>
    </source>
</reference>
<dbReference type="PANTHER" id="PTHR48465:SF1">
    <property type="entry name" value="PROTEIN SSUH2 HOMOLOG"/>
    <property type="match status" value="1"/>
</dbReference>
<evidence type="ECO:0008006" key="4">
    <source>
        <dbReference type="Google" id="ProtNLM"/>
    </source>
</evidence>
<dbReference type="PANTHER" id="PTHR48465">
    <property type="entry name" value="PROTEIN SSUH2 HOMOLOG"/>
    <property type="match status" value="1"/>
</dbReference>
<feature type="region of interest" description="Disordered" evidence="1">
    <location>
        <begin position="1"/>
        <end position="23"/>
    </location>
</feature>
<dbReference type="Proteomes" id="UP000288805">
    <property type="component" value="Unassembled WGS sequence"/>
</dbReference>
<gene>
    <name evidence="2" type="ORF">CK203_018701</name>
</gene>
<dbReference type="EMBL" id="QGNW01000053">
    <property type="protein sequence ID" value="RVX05931.1"/>
    <property type="molecule type" value="Genomic_DNA"/>
</dbReference>
<sequence>MEEQQTMEVPFLSEAKSEIGDKESERLSSYQYVGRTGSVIPTASLAGTEVSVEEIRSAAAFSDYYPPSLHAALISSPEPDPDEQAIVCQGAYGGDYGGNTNEFQSRPARTWKIHAVEDCNVYVGTLETFIEEREIIKEREPYHGGKIDGKDKGPGLGIWELDLRSEFPVLFVPHKESCAKIPHSEAIEKCSGCAGRGDIVCSTCNPGQEPGFYNENRMSQCPTCHGRGLIAHRDGSDTKCVKCNGKGNISCPICGSRGLIKCELCRGGGSL</sequence>
<name>A0A438JAD6_VITVI</name>
<proteinExistence type="predicted"/>
<comment type="caution">
    <text evidence="2">The sequence shown here is derived from an EMBL/GenBank/DDBJ whole genome shotgun (WGS) entry which is preliminary data.</text>
</comment>
<protein>
    <recommendedName>
        <fullName evidence="4">Protein SSUH2-like</fullName>
    </recommendedName>
</protein>
<dbReference type="InterPro" id="IPR052789">
    <property type="entry name" value="SSUH2_homolog"/>
</dbReference>
<accession>A0A438JAD6</accession>
<evidence type="ECO:0000313" key="2">
    <source>
        <dbReference type="EMBL" id="RVX05931.1"/>
    </source>
</evidence>
<organism evidence="2 3">
    <name type="scientific">Vitis vinifera</name>
    <name type="common">Grape</name>
    <dbReference type="NCBI Taxonomy" id="29760"/>
    <lineage>
        <taxon>Eukaryota</taxon>
        <taxon>Viridiplantae</taxon>
        <taxon>Streptophyta</taxon>
        <taxon>Embryophyta</taxon>
        <taxon>Tracheophyta</taxon>
        <taxon>Spermatophyta</taxon>
        <taxon>Magnoliopsida</taxon>
        <taxon>eudicotyledons</taxon>
        <taxon>Gunneridae</taxon>
        <taxon>Pentapetalae</taxon>
        <taxon>rosids</taxon>
        <taxon>Vitales</taxon>
        <taxon>Vitaceae</taxon>
        <taxon>Viteae</taxon>
        <taxon>Vitis</taxon>
    </lineage>
</organism>
<evidence type="ECO:0000313" key="3">
    <source>
        <dbReference type="Proteomes" id="UP000288805"/>
    </source>
</evidence>
<evidence type="ECO:0000256" key="1">
    <source>
        <dbReference type="SAM" id="MobiDB-lite"/>
    </source>
</evidence>